<dbReference type="AlphaFoldDB" id="A0A928VLW6"/>
<dbReference type="InterPro" id="IPR008557">
    <property type="entry name" value="PhoX"/>
</dbReference>
<organism evidence="1 2">
    <name type="scientific">Romeriopsis navalis LEGE 11480</name>
    <dbReference type="NCBI Taxonomy" id="2777977"/>
    <lineage>
        <taxon>Bacteria</taxon>
        <taxon>Bacillati</taxon>
        <taxon>Cyanobacteriota</taxon>
        <taxon>Cyanophyceae</taxon>
        <taxon>Leptolyngbyales</taxon>
        <taxon>Leptolyngbyaceae</taxon>
        <taxon>Romeriopsis</taxon>
        <taxon>Romeriopsis navalis</taxon>
    </lineage>
</organism>
<dbReference type="EMBL" id="JADEXQ010000009">
    <property type="protein sequence ID" value="MBE9028915.1"/>
    <property type="molecule type" value="Genomic_DNA"/>
</dbReference>
<proteinExistence type="predicted"/>
<dbReference type="SUPFAM" id="SSF63829">
    <property type="entry name" value="Calcium-dependent phosphotriesterase"/>
    <property type="match status" value="1"/>
</dbReference>
<dbReference type="PROSITE" id="PS51318">
    <property type="entry name" value="TAT"/>
    <property type="match status" value="1"/>
</dbReference>
<dbReference type="Gene3D" id="2.120.10.30">
    <property type="entry name" value="TolB, C-terminal domain"/>
    <property type="match status" value="1"/>
</dbReference>
<dbReference type="InterPro" id="IPR011042">
    <property type="entry name" value="6-blade_b-propeller_TolB-like"/>
</dbReference>
<protein>
    <submittedName>
        <fullName evidence="1">PhoX family phosphatase</fullName>
    </submittedName>
</protein>
<dbReference type="PANTHER" id="PTHR35399:SF2">
    <property type="entry name" value="DUF839 DOMAIN-CONTAINING PROTEIN"/>
    <property type="match status" value="1"/>
</dbReference>
<accession>A0A928VLW6</accession>
<evidence type="ECO:0000313" key="2">
    <source>
        <dbReference type="Proteomes" id="UP000625316"/>
    </source>
</evidence>
<dbReference type="PANTHER" id="PTHR35399">
    <property type="entry name" value="SLR8030 PROTEIN"/>
    <property type="match status" value="1"/>
</dbReference>
<sequence>MHDDQITNRSGNRPFEDILRASMSRRNVLKRGAGLSVAGFFGTLAGKNLLAKVATAATEGTSTLLAQATPTANLLNFTAVKIADSVTDPKVPSISPEYQYEVLIPWGTPIQPGGPEYKGEPSKRPTAAQQAKQVGIGHDGMWFFPKGETSNTEGMLCVNHEFGRNSHLLGKDAPESAEDVRLSQHAHGLSVIAIKNVGDKWKPVASKNSRRIHVNTPVTHSGPVAGTEFLKNSANNEVKGTVNNCANGYTPWGTYLTCEENFNGYFGDSTYDADTETGTWEPNDRQERYGFSSTGFGYGWEKYDPRFDLSNPAYVNEQNRFGWIVEVDPMDGSQKPVKRTALGRVKHEGIAVTVGRGGRAVGYMGDDQRFDYCYKFVSKANWRSMRARGLSPLDQGKLYVAKFNENGTGEWLEITIKNPKIAAEFKTQAEVLTYTRVAADLLGATPMDRPEWTTVAPNGNIFWAMTNNSRREETGPGSPLAPNPDGHILEMFDTNNHTGTTFTWSIPYIAQETHAAGDETTYSDPDGLWADPDGRLFIQTDGGQKKDLNNQMLVADTNTGEIRRIFSGVASDEITGVAITPDRKTMFINTQHPGNGDPEKTNFPAPTDGVTIPRDCTIVITRKDGGIIGS</sequence>
<name>A0A928VLW6_9CYAN</name>
<dbReference type="Proteomes" id="UP000625316">
    <property type="component" value="Unassembled WGS sequence"/>
</dbReference>
<gene>
    <name evidence="1" type="ORF">IQ266_03955</name>
</gene>
<comment type="caution">
    <text evidence="1">The sequence shown here is derived from an EMBL/GenBank/DDBJ whole genome shotgun (WGS) entry which is preliminary data.</text>
</comment>
<reference evidence="1" key="1">
    <citation type="submission" date="2020-10" db="EMBL/GenBank/DDBJ databases">
        <authorList>
            <person name="Castelo-Branco R."/>
            <person name="Eusebio N."/>
            <person name="Adriana R."/>
            <person name="Vieira A."/>
            <person name="Brugerolle De Fraissinette N."/>
            <person name="Rezende De Castro R."/>
            <person name="Schneider M.P."/>
            <person name="Vasconcelos V."/>
            <person name="Leao P.N."/>
        </authorList>
    </citation>
    <scope>NUCLEOTIDE SEQUENCE</scope>
    <source>
        <strain evidence="1">LEGE 11480</strain>
    </source>
</reference>
<dbReference type="RefSeq" id="WP_264323738.1">
    <property type="nucleotide sequence ID" value="NZ_JADEXQ010000009.1"/>
</dbReference>
<keyword evidence="2" id="KW-1185">Reference proteome</keyword>
<evidence type="ECO:0000313" key="1">
    <source>
        <dbReference type="EMBL" id="MBE9028915.1"/>
    </source>
</evidence>
<dbReference type="Pfam" id="PF05787">
    <property type="entry name" value="PhoX"/>
    <property type="match status" value="1"/>
</dbReference>
<dbReference type="InterPro" id="IPR006311">
    <property type="entry name" value="TAT_signal"/>
</dbReference>